<dbReference type="EMBL" id="BEZZ01242925">
    <property type="protein sequence ID" value="GCC48533.1"/>
    <property type="molecule type" value="Genomic_DNA"/>
</dbReference>
<evidence type="ECO:0000256" key="1">
    <source>
        <dbReference type="SAM" id="MobiDB-lite"/>
    </source>
</evidence>
<reference evidence="3 4" key="1">
    <citation type="journal article" date="2018" name="Nat. Ecol. Evol.">
        <title>Shark genomes provide insights into elasmobranch evolution and the origin of vertebrates.</title>
        <authorList>
            <person name="Hara Y"/>
            <person name="Yamaguchi K"/>
            <person name="Onimaru K"/>
            <person name="Kadota M"/>
            <person name="Koyanagi M"/>
            <person name="Keeley SD"/>
            <person name="Tatsumi K"/>
            <person name="Tanaka K"/>
            <person name="Motone F"/>
            <person name="Kageyama Y"/>
            <person name="Nozu R"/>
            <person name="Adachi N"/>
            <person name="Nishimura O"/>
            <person name="Nakagawa R"/>
            <person name="Tanegashima C"/>
            <person name="Kiyatake I"/>
            <person name="Matsumoto R"/>
            <person name="Murakumo K"/>
            <person name="Nishida K"/>
            <person name="Terakita A"/>
            <person name="Kuratani S"/>
            <person name="Sato K"/>
            <person name="Hyodo S Kuraku.S."/>
        </authorList>
    </citation>
    <scope>NUCLEOTIDE SEQUENCE [LARGE SCALE GENOMIC DNA]</scope>
</reference>
<sequence length="142" mass="15370">MAARLFRRDLRRHLAGAGRRHAVARHRGLPSPRGHGCQPRHAAAVRVLDPLSVRAVRRPPCRGRGPRDPACLHRIGTPGGEMGAHGTAMDDKNEPDGIVLTEAQLKSRRQRSIAIALALGVMVVLFFAVTLVKGPAVLVRPL</sequence>
<keyword evidence="4" id="KW-1185">Reference proteome</keyword>
<name>A0A401U0X5_CHIPU</name>
<accession>A0A401U0X5</accession>
<evidence type="ECO:0000313" key="4">
    <source>
        <dbReference type="Proteomes" id="UP000287033"/>
    </source>
</evidence>
<keyword evidence="2" id="KW-0472">Membrane</keyword>
<proteinExistence type="predicted"/>
<dbReference type="Proteomes" id="UP000287033">
    <property type="component" value="Unassembled WGS sequence"/>
</dbReference>
<dbReference type="AlphaFoldDB" id="A0A401U0X5"/>
<feature type="region of interest" description="Disordered" evidence="1">
    <location>
        <begin position="17"/>
        <end position="38"/>
    </location>
</feature>
<evidence type="ECO:0000256" key="2">
    <source>
        <dbReference type="SAM" id="Phobius"/>
    </source>
</evidence>
<evidence type="ECO:0008006" key="5">
    <source>
        <dbReference type="Google" id="ProtNLM"/>
    </source>
</evidence>
<keyword evidence="2" id="KW-0812">Transmembrane</keyword>
<gene>
    <name evidence="3" type="ORF">chiPu_0032673</name>
</gene>
<feature type="compositionally biased region" description="Basic residues" evidence="1">
    <location>
        <begin position="17"/>
        <end position="28"/>
    </location>
</feature>
<comment type="caution">
    <text evidence="3">The sequence shown here is derived from an EMBL/GenBank/DDBJ whole genome shotgun (WGS) entry which is preliminary data.</text>
</comment>
<organism evidence="3 4">
    <name type="scientific">Chiloscyllium punctatum</name>
    <name type="common">Brownbanded bambooshark</name>
    <name type="synonym">Hemiscyllium punctatum</name>
    <dbReference type="NCBI Taxonomy" id="137246"/>
    <lineage>
        <taxon>Eukaryota</taxon>
        <taxon>Metazoa</taxon>
        <taxon>Chordata</taxon>
        <taxon>Craniata</taxon>
        <taxon>Vertebrata</taxon>
        <taxon>Chondrichthyes</taxon>
        <taxon>Elasmobranchii</taxon>
        <taxon>Galeomorphii</taxon>
        <taxon>Galeoidea</taxon>
        <taxon>Orectolobiformes</taxon>
        <taxon>Hemiscylliidae</taxon>
        <taxon>Chiloscyllium</taxon>
    </lineage>
</organism>
<feature type="transmembrane region" description="Helical" evidence="2">
    <location>
        <begin position="113"/>
        <end position="132"/>
    </location>
</feature>
<protein>
    <recommendedName>
        <fullName evidence="5">CoxF protein</fullName>
    </recommendedName>
</protein>
<evidence type="ECO:0000313" key="3">
    <source>
        <dbReference type="EMBL" id="GCC48533.1"/>
    </source>
</evidence>
<keyword evidence="2" id="KW-1133">Transmembrane helix</keyword>
<feature type="non-terminal residue" evidence="3">
    <location>
        <position position="142"/>
    </location>
</feature>